<dbReference type="AlphaFoldDB" id="A0A4R9K6C9"/>
<proteinExistence type="predicted"/>
<protein>
    <recommendedName>
        <fullName evidence="1">Late embryogenesis abundant protein LEA-2 subgroup domain-containing protein</fullName>
    </recommendedName>
</protein>
<name>A0A4R9K6C9_9LEPT</name>
<dbReference type="Gene3D" id="2.60.40.1820">
    <property type="match status" value="1"/>
</dbReference>
<dbReference type="Pfam" id="PF03168">
    <property type="entry name" value="LEA_2"/>
    <property type="match status" value="1"/>
</dbReference>
<accession>A0A4R9K6C9</accession>
<organism evidence="2 3">
    <name type="scientific">Leptospira sarikeiensis</name>
    <dbReference type="NCBI Taxonomy" id="2484943"/>
    <lineage>
        <taxon>Bacteria</taxon>
        <taxon>Pseudomonadati</taxon>
        <taxon>Spirochaetota</taxon>
        <taxon>Spirochaetia</taxon>
        <taxon>Leptospirales</taxon>
        <taxon>Leptospiraceae</taxon>
        <taxon>Leptospira</taxon>
    </lineage>
</organism>
<evidence type="ECO:0000313" key="3">
    <source>
        <dbReference type="Proteomes" id="UP000297762"/>
    </source>
</evidence>
<keyword evidence="3" id="KW-1185">Reference proteome</keyword>
<feature type="domain" description="Late embryogenesis abundant protein LEA-2 subgroup" evidence="1">
    <location>
        <begin position="76"/>
        <end position="183"/>
    </location>
</feature>
<evidence type="ECO:0000313" key="2">
    <source>
        <dbReference type="EMBL" id="TGL60877.1"/>
    </source>
</evidence>
<dbReference type="SUPFAM" id="SSF117070">
    <property type="entry name" value="LEA14-like"/>
    <property type="match status" value="1"/>
</dbReference>
<reference evidence="2" key="1">
    <citation type="journal article" date="2019" name="PLoS Negl. Trop. Dis.">
        <title>Revisiting the worldwide diversity of Leptospira species in the environment.</title>
        <authorList>
            <person name="Vincent A.T."/>
            <person name="Schiettekatte O."/>
            <person name="Bourhy P."/>
            <person name="Veyrier F.J."/>
            <person name="Picardeau M."/>
        </authorList>
    </citation>
    <scope>NUCLEOTIDE SEQUENCE [LARGE SCALE GENOMIC DNA]</scope>
    <source>
        <strain evidence="2">201702455</strain>
    </source>
</reference>
<gene>
    <name evidence="2" type="ORF">EHQ64_13790</name>
</gene>
<dbReference type="OrthoDB" id="338903at2"/>
<comment type="caution">
    <text evidence="2">The sequence shown here is derived from an EMBL/GenBank/DDBJ whole genome shotgun (WGS) entry which is preliminary data.</text>
</comment>
<sequence>MGALMGISFFLSQRKRTLLFWVCIFGPSLFFDSCIGLRDNVKKLQACKYRILETKTEKIEIQSFPPSPKIVLNSSLEIENPNDSEVKIYKFDLGVVAASSNGHETELARVTSGEEIEIQAFSKTVVQLRIETSFENRQGPDKLLLGILVVRSLLAGKDPNLRMKGIVKYKTVFGEVDLPVDEKIQIAKKPEHEI</sequence>
<dbReference type="EMBL" id="RQGF01000028">
    <property type="protein sequence ID" value="TGL60877.1"/>
    <property type="molecule type" value="Genomic_DNA"/>
</dbReference>
<dbReference type="Proteomes" id="UP000297762">
    <property type="component" value="Unassembled WGS sequence"/>
</dbReference>
<evidence type="ECO:0000259" key="1">
    <source>
        <dbReference type="Pfam" id="PF03168"/>
    </source>
</evidence>
<dbReference type="InterPro" id="IPR004864">
    <property type="entry name" value="LEA_2"/>
</dbReference>